<accession>A0A8H5F8J9</accession>
<comment type="caution">
    <text evidence="7">The sequence shown here is derived from an EMBL/GenBank/DDBJ whole genome shotgun (WGS) entry which is preliminary data.</text>
</comment>
<evidence type="ECO:0008006" key="9">
    <source>
        <dbReference type="Google" id="ProtNLM"/>
    </source>
</evidence>
<feature type="domain" description="D-isomer specific 2-hydroxyacid dehydrogenase catalytic" evidence="5">
    <location>
        <begin position="15"/>
        <end position="333"/>
    </location>
</feature>
<dbReference type="CDD" id="cd12183">
    <property type="entry name" value="LDH_like_2"/>
    <property type="match status" value="1"/>
</dbReference>
<evidence type="ECO:0000259" key="5">
    <source>
        <dbReference type="Pfam" id="PF00389"/>
    </source>
</evidence>
<dbReference type="Proteomes" id="UP000567179">
    <property type="component" value="Unassembled WGS sequence"/>
</dbReference>
<reference evidence="7 8" key="1">
    <citation type="journal article" date="2020" name="ISME J.">
        <title>Uncovering the hidden diversity of litter-decomposition mechanisms in mushroom-forming fungi.</title>
        <authorList>
            <person name="Floudas D."/>
            <person name="Bentzer J."/>
            <person name="Ahren D."/>
            <person name="Johansson T."/>
            <person name="Persson P."/>
            <person name="Tunlid A."/>
        </authorList>
    </citation>
    <scope>NUCLEOTIDE SEQUENCE [LARGE SCALE GENOMIC DNA]</scope>
    <source>
        <strain evidence="7 8">CBS 101986</strain>
    </source>
</reference>
<dbReference type="PROSITE" id="PS00065">
    <property type="entry name" value="D_2_HYDROXYACID_DH_1"/>
    <property type="match status" value="1"/>
</dbReference>
<dbReference type="InterPro" id="IPR029752">
    <property type="entry name" value="D-isomer_DH_CS1"/>
</dbReference>
<keyword evidence="3" id="KW-0520">NAD</keyword>
<dbReference type="Pfam" id="PF02826">
    <property type="entry name" value="2-Hacid_dh_C"/>
    <property type="match status" value="1"/>
</dbReference>
<evidence type="ECO:0000256" key="3">
    <source>
        <dbReference type="ARBA" id="ARBA00023027"/>
    </source>
</evidence>
<evidence type="ECO:0000256" key="4">
    <source>
        <dbReference type="RuleBase" id="RU003719"/>
    </source>
</evidence>
<dbReference type="GO" id="GO:0016616">
    <property type="term" value="F:oxidoreductase activity, acting on the CH-OH group of donors, NAD or NADP as acceptor"/>
    <property type="evidence" value="ECO:0007669"/>
    <property type="project" value="InterPro"/>
</dbReference>
<comment type="similarity">
    <text evidence="1 4">Belongs to the D-isomer specific 2-hydroxyacid dehydrogenase family.</text>
</comment>
<evidence type="ECO:0000313" key="8">
    <source>
        <dbReference type="Proteomes" id="UP000567179"/>
    </source>
</evidence>
<dbReference type="InterPro" id="IPR036291">
    <property type="entry name" value="NAD(P)-bd_dom_sf"/>
</dbReference>
<evidence type="ECO:0000259" key="6">
    <source>
        <dbReference type="Pfam" id="PF02826"/>
    </source>
</evidence>
<dbReference type="PROSITE" id="PS00671">
    <property type="entry name" value="D_2_HYDROXYACID_DH_3"/>
    <property type="match status" value="1"/>
</dbReference>
<feature type="domain" description="D-isomer specific 2-hydroxyacid dehydrogenase NAD-binding" evidence="6">
    <location>
        <begin position="113"/>
        <end position="302"/>
    </location>
</feature>
<dbReference type="PROSITE" id="PS00670">
    <property type="entry name" value="D_2_HYDROXYACID_DH_2"/>
    <property type="match status" value="1"/>
</dbReference>
<dbReference type="AlphaFoldDB" id="A0A8H5F8J9"/>
<evidence type="ECO:0000256" key="1">
    <source>
        <dbReference type="ARBA" id="ARBA00005854"/>
    </source>
</evidence>
<evidence type="ECO:0000256" key="2">
    <source>
        <dbReference type="ARBA" id="ARBA00023002"/>
    </source>
</evidence>
<dbReference type="PANTHER" id="PTHR43026">
    <property type="entry name" value="2-HYDROXYACID DEHYDROGENASE HOMOLOG 1-RELATED"/>
    <property type="match status" value="1"/>
</dbReference>
<gene>
    <name evidence="7" type="ORF">D9619_004845</name>
</gene>
<dbReference type="OrthoDB" id="298012at2759"/>
<dbReference type="InterPro" id="IPR006140">
    <property type="entry name" value="D-isomer_DH_NAD-bd"/>
</dbReference>
<proteinExistence type="inferred from homology"/>
<dbReference type="InterPro" id="IPR029753">
    <property type="entry name" value="D-isomer_DH_CS"/>
</dbReference>
<dbReference type="EMBL" id="JAACJJ010000014">
    <property type="protein sequence ID" value="KAF5327745.1"/>
    <property type="molecule type" value="Genomic_DNA"/>
</dbReference>
<name>A0A8H5F8J9_9AGAR</name>
<dbReference type="SUPFAM" id="SSF51735">
    <property type="entry name" value="NAD(P)-binding Rossmann-fold domains"/>
    <property type="match status" value="1"/>
</dbReference>
<evidence type="ECO:0000313" key="7">
    <source>
        <dbReference type="EMBL" id="KAF5327745.1"/>
    </source>
</evidence>
<dbReference type="Pfam" id="PF00389">
    <property type="entry name" value="2-Hacid_dh"/>
    <property type="match status" value="1"/>
</dbReference>
<dbReference type="PANTHER" id="PTHR43026:SF1">
    <property type="entry name" value="2-HYDROXYACID DEHYDROGENASE HOMOLOG 1-RELATED"/>
    <property type="match status" value="1"/>
</dbReference>
<organism evidence="7 8">
    <name type="scientific">Psilocybe cf. subviscida</name>
    <dbReference type="NCBI Taxonomy" id="2480587"/>
    <lineage>
        <taxon>Eukaryota</taxon>
        <taxon>Fungi</taxon>
        <taxon>Dikarya</taxon>
        <taxon>Basidiomycota</taxon>
        <taxon>Agaricomycotina</taxon>
        <taxon>Agaricomycetes</taxon>
        <taxon>Agaricomycetidae</taxon>
        <taxon>Agaricales</taxon>
        <taxon>Agaricineae</taxon>
        <taxon>Strophariaceae</taxon>
        <taxon>Psilocybe</taxon>
    </lineage>
</organism>
<keyword evidence="8" id="KW-1185">Reference proteome</keyword>
<dbReference type="SUPFAM" id="SSF52283">
    <property type="entry name" value="Formate/glycerate dehydrogenase catalytic domain-like"/>
    <property type="match status" value="1"/>
</dbReference>
<dbReference type="Gene3D" id="3.40.50.720">
    <property type="entry name" value="NAD(P)-binding Rossmann-like Domain"/>
    <property type="match status" value="2"/>
</dbReference>
<dbReference type="InterPro" id="IPR006139">
    <property type="entry name" value="D-isomer_2_OHA_DH_cat_dom"/>
</dbReference>
<dbReference type="GO" id="GO:0051287">
    <property type="term" value="F:NAD binding"/>
    <property type="evidence" value="ECO:0007669"/>
    <property type="project" value="InterPro"/>
</dbReference>
<keyword evidence="2 4" id="KW-0560">Oxidoreductase</keyword>
<dbReference type="InterPro" id="IPR058205">
    <property type="entry name" value="D-LDH-like"/>
</dbReference>
<sequence length="335" mass="36743">MKVAVFGARKYDVDSFASAMAPFEGRDIQFTYLDALLDEKTAALAMDHDAVCLFVNDICNAEVIEKLSHLNIKYIVLRCAGFNNVDLQAATKFNIRVARVPAYSPEAVAEFAVGMLMTVNRKYHKAYNRVREGNFLLDGLLGFNIHGKTVGIIGTGKIGLLTGKILAKGFGATVIAYDPYPTKQAEEYGIAYVDTLEELLTRSDIISLHCPLMDSTKYIINDNTLAQMKPGVILINTSRGGLIDTYALIRALKSGHVAAVGLDVFERESNYFFADSSAKVITDDSFARLLSFYNVFMTGHQAFLTSEALTNIAETTIQNLLNLESTGTSPFIVEA</sequence>
<protein>
    <recommendedName>
        <fullName evidence="9">D-lactate dehydrogenase</fullName>
    </recommendedName>
</protein>